<feature type="domain" description="Glycosyltransferase subfamily 4-like N-terminal" evidence="4">
    <location>
        <begin position="84"/>
        <end position="214"/>
    </location>
</feature>
<accession>A0A6B0YVJ4</accession>
<feature type="region of interest" description="Disordered" evidence="2">
    <location>
        <begin position="212"/>
        <end position="233"/>
    </location>
</feature>
<sequence>MISLSIGATMHIVVSGWFWGQPNTGSGQYLHRLLPHLAALNAPTGTADAADSRGRAETPDPAQRADVQNTIKYTLLLPRKPVESRQGDALAQIASDLTTVVSPPPPLPRQLAKVYWEQVTVPRRARSLGADLLLVPYWAAPLWQPTPTAVTVHDLIPLLLPIYRGSWPGRLYTRLVSISTRRCAAVLTVSEASRRDIILHLGMPGDRVYAVHHGPNREDGAPGRQEGEAPFSRERRVARKYSLPERYFLYLGGFDVRKNVAGIVHAYRRYLDLGGDPAVKLVVAGKLPLSHTAFFPDPKRLVRQLELTDHVHFIGWVEEEDKAPLYAAAAAFLFPSLYEGFGMMLLEAMDAGSPVITSSE</sequence>
<dbReference type="PANTHER" id="PTHR46401:SF2">
    <property type="entry name" value="GLYCOSYLTRANSFERASE WBBK-RELATED"/>
    <property type="match status" value="1"/>
</dbReference>
<evidence type="ECO:0000256" key="2">
    <source>
        <dbReference type="SAM" id="MobiDB-lite"/>
    </source>
</evidence>
<dbReference type="EMBL" id="VXRG01000119">
    <property type="protein sequence ID" value="MXY94637.1"/>
    <property type="molecule type" value="Genomic_DNA"/>
</dbReference>
<dbReference type="Pfam" id="PF13439">
    <property type="entry name" value="Glyco_transf_4"/>
    <property type="match status" value="1"/>
</dbReference>
<evidence type="ECO:0000256" key="1">
    <source>
        <dbReference type="ARBA" id="ARBA00022679"/>
    </source>
</evidence>
<dbReference type="GO" id="GO:0016757">
    <property type="term" value="F:glycosyltransferase activity"/>
    <property type="evidence" value="ECO:0007669"/>
    <property type="project" value="InterPro"/>
</dbReference>
<evidence type="ECO:0000313" key="5">
    <source>
        <dbReference type="EMBL" id="MXY94637.1"/>
    </source>
</evidence>
<evidence type="ECO:0000259" key="3">
    <source>
        <dbReference type="Pfam" id="PF00534"/>
    </source>
</evidence>
<dbReference type="Gene3D" id="3.40.50.2000">
    <property type="entry name" value="Glycogen Phosphorylase B"/>
    <property type="match status" value="2"/>
</dbReference>
<dbReference type="AlphaFoldDB" id="A0A6B0YVJ4"/>
<feature type="region of interest" description="Disordered" evidence="2">
    <location>
        <begin position="44"/>
        <end position="64"/>
    </location>
</feature>
<comment type="caution">
    <text evidence="5">The sequence shown here is derived from an EMBL/GenBank/DDBJ whole genome shotgun (WGS) entry which is preliminary data.</text>
</comment>
<evidence type="ECO:0000259" key="4">
    <source>
        <dbReference type="Pfam" id="PF13439"/>
    </source>
</evidence>
<keyword evidence="1 5" id="KW-0808">Transferase</keyword>
<dbReference type="SUPFAM" id="SSF53756">
    <property type="entry name" value="UDP-Glycosyltransferase/glycogen phosphorylase"/>
    <property type="match status" value="1"/>
</dbReference>
<dbReference type="Pfam" id="PF00534">
    <property type="entry name" value="Glycos_transf_1"/>
    <property type="match status" value="1"/>
</dbReference>
<dbReference type="PANTHER" id="PTHR46401">
    <property type="entry name" value="GLYCOSYLTRANSFERASE WBBK-RELATED"/>
    <property type="match status" value="1"/>
</dbReference>
<dbReference type="CDD" id="cd03809">
    <property type="entry name" value="GT4_MtfB-like"/>
    <property type="match status" value="1"/>
</dbReference>
<protein>
    <submittedName>
        <fullName evidence="5">Glycosyltransferase family 4 protein</fullName>
    </submittedName>
</protein>
<organism evidence="5">
    <name type="scientific">Caldilineaceae bacterium SB0664_bin_27</name>
    <dbReference type="NCBI Taxonomy" id="2605260"/>
    <lineage>
        <taxon>Bacteria</taxon>
        <taxon>Bacillati</taxon>
        <taxon>Chloroflexota</taxon>
        <taxon>Caldilineae</taxon>
        <taxon>Caldilineales</taxon>
        <taxon>Caldilineaceae</taxon>
    </lineage>
</organism>
<dbReference type="InterPro" id="IPR001296">
    <property type="entry name" value="Glyco_trans_1"/>
</dbReference>
<dbReference type="GO" id="GO:0009103">
    <property type="term" value="P:lipopolysaccharide biosynthetic process"/>
    <property type="evidence" value="ECO:0007669"/>
    <property type="project" value="TreeGrafter"/>
</dbReference>
<name>A0A6B0YVJ4_9CHLR</name>
<reference evidence="5" key="1">
    <citation type="submission" date="2019-09" db="EMBL/GenBank/DDBJ databases">
        <title>Characterisation of the sponge microbiome using genome-centric metagenomics.</title>
        <authorList>
            <person name="Engelberts J.P."/>
            <person name="Robbins S.J."/>
            <person name="De Goeij J.M."/>
            <person name="Aranda M."/>
            <person name="Bell S.C."/>
            <person name="Webster N.S."/>
        </authorList>
    </citation>
    <scope>NUCLEOTIDE SEQUENCE</scope>
    <source>
        <strain evidence="5">SB0664_bin_27</strain>
    </source>
</reference>
<feature type="compositionally biased region" description="Basic and acidic residues" evidence="2">
    <location>
        <begin position="215"/>
        <end position="233"/>
    </location>
</feature>
<dbReference type="InterPro" id="IPR028098">
    <property type="entry name" value="Glyco_trans_4-like_N"/>
</dbReference>
<gene>
    <name evidence="5" type="ORF">F4Y42_14440</name>
</gene>
<proteinExistence type="predicted"/>
<feature type="domain" description="Glycosyl transferase family 1" evidence="3">
    <location>
        <begin position="244"/>
        <end position="358"/>
    </location>
</feature>